<proteinExistence type="predicted"/>
<dbReference type="EMBL" id="BLLF01000042">
    <property type="protein sequence ID" value="GFH06516.1"/>
    <property type="molecule type" value="Genomic_DNA"/>
</dbReference>
<organism evidence="1 2">
    <name type="scientific">Haematococcus lacustris</name>
    <name type="common">Green alga</name>
    <name type="synonym">Haematococcus pluvialis</name>
    <dbReference type="NCBI Taxonomy" id="44745"/>
    <lineage>
        <taxon>Eukaryota</taxon>
        <taxon>Viridiplantae</taxon>
        <taxon>Chlorophyta</taxon>
        <taxon>core chlorophytes</taxon>
        <taxon>Chlorophyceae</taxon>
        <taxon>CS clade</taxon>
        <taxon>Chlamydomonadales</taxon>
        <taxon>Haematococcaceae</taxon>
        <taxon>Haematococcus</taxon>
    </lineage>
</organism>
<dbReference type="Proteomes" id="UP000485058">
    <property type="component" value="Unassembled WGS sequence"/>
</dbReference>
<name>A0A699YHM3_HAELA</name>
<keyword evidence="2" id="KW-1185">Reference proteome</keyword>
<protein>
    <submittedName>
        <fullName evidence="1">Uncharacterized protein</fullName>
    </submittedName>
</protein>
<evidence type="ECO:0000313" key="2">
    <source>
        <dbReference type="Proteomes" id="UP000485058"/>
    </source>
</evidence>
<gene>
    <name evidence="1" type="ORF">HaLaN_01161</name>
</gene>
<sequence length="60" mass="6530">MHKELAVQIISCVGSTDAPEHKLVHCWHFPQGANVTNAIENGAVLSDNLHEDYKPHVGNG</sequence>
<reference evidence="1 2" key="1">
    <citation type="submission" date="2020-02" db="EMBL/GenBank/DDBJ databases">
        <title>Draft genome sequence of Haematococcus lacustris strain NIES-144.</title>
        <authorList>
            <person name="Morimoto D."/>
            <person name="Nakagawa S."/>
            <person name="Yoshida T."/>
            <person name="Sawayama S."/>
        </authorList>
    </citation>
    <scope>NUCLEOTIDE SEQUENCE [LARGE SCALE GENOMIC DNA]</scope>
    <source>
        <strain evidence="1 2">NIES-144</strain>
    </source>
</reference>
<comment type="caution">
    <text evidence="1">The sequence shown here is derived from an EMBL/GenBank/DDBJ whole genome shotgun (WGS) entry which is preliminary data.</text>
</comment>
<dbReference type="AlphaFoldDB" id="A0A699YHM3"/>
<accession>A0A699YHM3</accession>
<evidence type="ECO:0000313" key="1">
    <source>
        <dbReference type="EMBL" id="GFH06516.1"/>
    </source>
</evidence>